<dbReference type="AlphaFoldDB" id="A0A151SQA6"/>
<keyword evidence="2" id="KW-1185">Reference proteome</keyword>
<evidence type="ECO:0000313" key="2">
    <source>
        <dbReference type="Proteomes" id="UP000075243"/>
    </source>
</evidence>
<dbReference type="PANTHER" id="PTHR34560">
    <property type="entry name" value="POLYKETIDE CYCLASE/DEHYDRASE/LIPID TRANSPORT SUPERFAMILY PROTEIN"/>
    <property type="match status" value="1"/>
</dbReference>
<gene>
    <name evidence="1" type="ORF">KK1_003224</name>
</gene>
<dbReference type="OMA" id="CEYREKL"/>
<evidence type="ECO:0000313" key="1">
    <source>
        <dbReference type="EMBL" id="KYP56973.1"/>
    </source>
</evidence>
<dbReference type="PANTHER" id="PTHR34560:SF1">
    <property type="entry name" value="START DOMAIN-CONTAINING PROTEIN"/>
    <property type="match status" value="1"/>
</dbReference>
<dbReference type="EMBL" id="CM003613">
    <property type="protein sequence ID" value="KYP56973.1"/>
    <property type="molecule type" value="Genomic_DNA"/>
</dbReference>
<dbReference type="Proteomes" id="UP000075243">
    <property type="component" value="Chromosome 11"/>
</dbReference>
<dbReference type="InterPro" id="IPR023393">
    <property type="entry name" value="START-like_dom_sf"/>
</dbReference>
<proteinExistence type="predicted"/>
<protein>
    <recommendedName>
        <fullName evidence="3">START domain-containing protein</fullName>
    </recommendedName>
</protein>
<reference evidence="1 2" key="1">
    <citation type="journal article" date="2012" name="Nat. Biotechnol.">
        <title>Draft genome sequence of pigeonpea (Cajanus cajan), an orphan legume crop of resource-poor farmers.</title>
        <authorList>
            <person name="Varshney R.K."/>
            <person name="Chen W."/>
            <person name="Li Y."/>
            <person name="Bharti A.K."/>
            <person name="Saxena R.K."/>
            <person name="Schlueter J.A."/>
            <person name="Donoghue M.T."/>
            <person name="Azam S."/>
            <person name="Fan G."/>
            <person name="Whaley A.M."/>
            <person name="Farmer A.D."/>
            <person name="Sheridan J."/>
            <person name="Iwata A."/>
            <person name="Tuteja R."/>
            <person name="Penmetsa R.V."/>
            <person name="Wu W."/>
            <person name="Upadhyaya H.D."/>
            <person name="Yang S.P."/>
            <person name="Shah T."/>
            <person name="Saxena K.B."/>
            <person name="Michael T."/>
            <person name="McCombie W.R."/>
            <person name="Yang B."/>
            <person name="Zhang G."/>
            <person name="Yang H."/>
            <person name="Wang J."/>
            <person name="Spillane C."/>
            <person name="Cook D.R."/>
            <person name="May G.D."/>
            <person name="Xu X."/>
            <person name="Jackson S.A."/>
        </authorList>
    </citation>
    <scope>NUCLEOTIDE SEQUENCE [LARGE SCALE GENOMIC DNA]</scope>
    <source>
        <strain evidence="2">cv. Asha</strain>
    </source>
</reference>
<dbReference type="SUPFAM" id="SSF55961">
    <property type="entry name" value="Bet v1-like"/>
    <property type="match status" value="1"/>
</dbReference>
<dbReference type="Gramene" id="C.cajan_03152.t">
    <property type="protein sequence ID" value="C.cajan_03152.t"/>
    <property type="gene ID" value="C.cajan_03152"/>
</dbReference>
<dbReference type="Gene3D" id="3.30.530.20">
    <property type="match status" value="1"/>
</dbReference>
<evidence type="ECO:0008006" key="3">
    <source>
        <dbReference type="Google" id="ProtNLM"/>
    </source>
</evidence>
<accession>A0A151SQA6</accession>
<dbReference type="STRING" id="3821.A0A151SQA6"/>
<name>A0A151SQA6_CAJCA</name>
<sequence>MVKKGNDIMQYRERLEKTLALSDLTNNQKLKTLVKSQFQQCNEKVVETRTTELCNFLDMLRSASGDNSGGSSTSHPEWKLKQDNEEFRVMYREGPKGTPFHTLLVEGYVDGPLDVSLCLSWESVLYKKWWPQFTIPSFKVLVAERLQRVQIGEQISRVRMKVPWPLSAREAIVHYYLFEYFQDDLVVVLLKTVPESKIIDGFNKDVIPEAKDVVRIDVVGGYVMQKVTSDRSYFRIIANLDLKLDFVPPTLINFISRQVIGSGFKLYQKAVASIMTGNNKDKDISKALEDSLYVRIRKTLCSINGSKAMDGEEEELKQETSIVPTEELIQSEQDGAKDVFCEDNSNQCANNYNGKTSDAGDSWSVLKGKGNGEIVDAENEDIVQAEKGINIIPIDEDDTRSVIKGKMNVYVRSDVRNALETIERVISTVREYGYHSLSSTSHSANGDSHCMEKGGTVDSSSAKLIQVCLKNEVSVKGSPMIQNFGHAGTNGNVKEVNYNKVVPASLEQSLSRPIEASLADSYSLKNGTILDQTICDDEQLNSDAVQDMSSDDLKKSTREIKYRFCCFMQ</sequence>
<organism evidence="1 2">
    <name type="scientific">Cajanus cajan</name>
    <name type="common">Pigeon pea</name>
    <name type="synonym">Cajanus indicus</name>
    <dbReference type="NCBI Taxonomy" id="3821"/>
    <lineage>
        <taxon>Eukaryota</taxon>
        <taxon>Viridiplantae</taxon>
        <taxon>Streptophyta</taxon>
        <taxon>Embryophyta</taxon>
        <taxon>Tracheophyta</taxon>
        <taxon>Spermatophyta</taxon>
        <taxon>Magnoliopsida</taxon>
        <taxon>eudicotyledons</taxon>
        <taxon>Gunneridae</taxon>
        <taxon>Pentapetalae</taxon>
        <taxon>rosids</taxon>
        <taxon>fabids</taxon>
        <taxon>Fabales</taxon>
        <taxon>Fabaceae</taxon>
        <taxon>Papilionoideae</taxon>
        <taxon>50 kb inversion clade</taxon>
        <taxon>NPAAA clade</taxon>
        <taxon>indigoferoid/millettioid clade</taxon>
        <taxon>Phaseoleae</taxon>
        <taxon>Cajanus</taxon>
    </lineage>
</organism>